<evidence type="ECO:0000256" key="2">
    <source>
        <dbReference type="ARBA" id="ARBA00002790"/>
    </source>
</evidence>
<comment type="similarity">
    <text evidence="12">Belongs to the dus family.</text>
</comment>
<comment type="caution">
    <text evidence="16">The sequence shown here is derived from an EMBL/GenBank/DDBJ whole genome shotgun (WGS) entry which is preliminary data.</text>
</comment>
<evidence type="ECO:0000259" key="15">
    <source>
        <dbReference type="Pfam" id="PF01207"/>
    </source>
</evidence>
<name>A0A9D9DA82_9BACL</name>
<evidence type="ECO:0000256" key="5">
    <source>
        <dbReference type="ARBA" id="ARBA00022643"/>
    </source>
</evidence>
<dbReference type="SUPFAM" id="SSF51395">
    <property type="entry name" value="FMN-linked oxidoreductases"/>
    <property type="match status" value="1"/>
</dbReference>
<dbReference type="Gene3D" id="1.10.1200.80">
    <property type="entry name" value="Putative flavin oxidoreducatase, domain 2"/>
    <property type="match status" value="1"/>
</dbReference>
<evidence type="ECO:0000313" key="16">
    <source>
        <dbReference type="EMBL" id="MBO8414361.1"/>
    </source>
</evidence>
<dbReference type="Gene3D" id="3.20.20.70">
    <property type="entry name" value="Aldolase class I"/>
    <property type="match status" value="1"/>
</dbReference>
<evidence type="ECO:0000256" key="12">
    <source>
        <dbReference type="PIRNR" id="PIRNR006621"/>
    </source>
</evidence>
<dbReference type="Proteomes" id="UP000823629">
    <property type="component" value="Unassembled WGS sequence"/>
</dbReference>
<accession>A0A9D9DA82</accession>
<keyword evidence="7" id="KW-0521">NADP</keyword>
<evidence type="ECO:0000256" key="14">
    <source>
        <dbReference type="PIRSR" id="PIRSR006621-2"/>
    </source>
</evidence>
<reference evidence="16" key="2">
    <citation type="journal article" date="2021" name="PeerJ">
        <title>Extensive microbial diversity within the chicken gut microbiome revealed by metagenomics and culture.</title>
        <authorList>
            <person name="Gilroy R."/>
            <person name="Ravi A."/>
            <person name="Getino M."/>
            <person name="Pursley I."/>
            <person name="Horton D.L."/>
            <person name="Alikhan N.F."/>
            <person name="Baker D."/>
            <person name="Gharbi K."/>
            <person name="Hall N."/>
            <person name="Watson M."/>
            <person name="Adriaenssens E.M."/>
            <person name="Foster-Nyarko E."/>
            <person name="Jarju S."/>
            <person name="Secka A."/>
            <person name="Antonio M."/>
            <person name="Oren A."/>
            <person name="Chaudhuri R.R."/>
            <person name="La Ragione R."/>
            <person name="Hildebrand F."/>
            <person name="Pallen M.J."/>
        </authorList>
    </citation>
    <scope>NUCLEOTIDE SEQUENCE</scope>
    <source>
        <strain evidence="16">1748</strain>
    </source>
</reference>
<keyword evidence="4 12" id="KW-0285">Flavoprotein</keyword>
<dbReference type="CDD" id="cd02801">
    <property type="entry name" value="DUS_like_FMN"/>
    <property type="match status" value="1"/>
</dbReference>
<evidence type="ECO:0000256" key="9">
    <source>
        <dbReference type="ARBA" id="ARBA00023002"/>
    </source>
</evidence>
<evidence type="ECO:0000256" key="13">
    <source>
        <dbReference type="PIRSR" id="PIRSR006621-1"/>
    </source>
</evidence>
<evidence type="ECO:0000256" key="6">
    <source>
        <dbReference type="ARBA" id="ARBA00022694"/>
    </source>
</evidence>
<feature type="domain" description="DUS-like FMN-binding" evidence="15">
    <location>
        <begin position="17"/>
        <end position="311"/>
    </location>
</feature>
<evidence type="ECO:0000256" key="7">
    <source>
        <dbReference type="ARBA" id="ARBA00022857"/>
    </source>
</evidence>
<dbReference type="GO" id="GO:0017150">
    <property type="term" value="F:tRNA dihydrouridine synthase activity"/>
    <property type="evidence" value="ECO:0007669"/>
    <property type="project" value="InterPro"/>
</dbReference>
<dbReference type="EMBL" id="JADING010000074">
    <property type="protein sequence ID" value="MBO8414361.1"/>
    <property type="molecule type" value="Genomic_DNA"/>
</dbReference>
<evidence type="ECO:0000256" key="4">
    <source>
        <dbReference type="ARBA" id="ARBA00022630"/>
    </source>
</evidence>
<dbReference type="InterPro" id="IPR001269">
    <property type="entry name" value="DUS_fam"/>
</dbReference>
<dbReference type="GO" id="GO:0000049">
    <property type="term" value="F:tRNA binding"/>
    <property type="evidence" value="ECO:0007669"/>
    <property type="project" value="UniProtKB-KW"/>
</dbReference>
<keyword evidence="14" id="KW-0547">Nucleotide-binding</keyword>
<keyword evidence="8" id="KW-0694">RNA-binding</keyword>
<keyword evidence="5 12" id="KW-0288">FMN</keyword>
<protein>
    <recommendedName>
        <fullName evidence="12">tRNA-dihydrouridine synthase</fullName>
        <ecNumber evidence="12">1.3.1.-</ecNumber>
    </recommendedName>
</protein>
<evidence type="ECO:0000256" key="10">
    <source>
        <dbReference type="ARBA" id="ARBA00048205"/>
    </source>
</evidence>
<feature type="binding site" evidence="14">
    <location>
        <position position="73"/>
    </location>
    <ligand>
        <name>FMN</name>
        <dbReference type="ChEBI" id="CHEBI:58210"/>
    </ligand>
</feature>
<dbReference type="InterPro" id="IPR018517">
    <property type="entry name" value="tRNA_hU_synthase_CS"/>
</dbReference>
<comment type="catalytic activity">
    <reaction evidence="11">
        <text>a 5,6-dihydrouridine in tRNA + NAD(+) = a uridine in tRNA + NADH + H(+)</text>
        <dbReference type="Rhea" id="RHEA:54452"/>
        <dbReference type="Rhea" id="RHEA-COMP:13339"/>
        <dbReference type="Rhea" id="RHEA-COMP:13887"/>
        <dbReference type="ChEBI" id="CHEBI:15378"/>
        <dbReference type="ChEBI" id="CHEBI:57540"/>
        <dbReference type="ChEBI" id="CHEBI:57945"/>
        <dbReference type="ChEBI" id="CHEBI:65315"/>
        <dbReference type="ChEBI" id="CHEBI:74443"/>
    </reaction>
</comment>
<dbReference type="Pfam" id="PF01207">
    <property type="entry name" value="Dus"/>
    <property type="match status" value="1"/>
</dbReference>
<comment type="cofactor">
    <cofactor evidence="1 12 14">
        <name>FMN</name>
        <dbReference type="ChEBI" id="CHEBI:58210"/>
    </cofactor>
</comment>
<evidence type="ECO:0000256" key="1">
    <source>
        <dbReference type="ARBA" id="ARBA00001917"/>
    </source>
</evidence>
<sequence length="321" mass="35884">MKSFEIAGIEVPNRYIQAPLAGYTSYPMRHMAYKFGCGLAYTEMVSCNALIYNNEKTIKMLPQFKEEGLVALQLFGGDINTVLSALDIVQVLPMHYDFLDFNFGCPVQKVLKQGAGSKWLERLDEMYELLRLLTSKSIKPVICKIRLGFKDFNYLQVAKLCEDAGVKAIAVHGRTQKEGFAGEVHYSKIREIKNEISIPVIANGNISSDNILEVGNLTASDAFMIGRAAIGNPKIFKDLIDIENGVAPSNKDIHKQAELCLEHLEYEIKDKGEHLACEIMRGISAMYFKGFVDSKTIRTKLVNCSSYEDYCSVLLPLIQSA</sequence>
<dbReference type="InterPro" id="IPR035587">
    <property type="entry name" value="DUS-like_FMN-bd"/>
</dbReference>
<evidence type="ECO:0000256" key="11">
    <source>
        <dbReference type="ARBA" id="ARBA00048802"/>
    </source>
</evidence>
<feature type="active site" description="Proton donor" evidence="13">
    <location>
        <position position="105"/>
    </location>
</feature>
<organism evidence="16 17">
    <name type="scientific">Candidatus Scatoplasma merdavium</name>
    <dbReference type="NCBI Taxonomy" id="2840932"/>
    <lineage>
        <taxon>Bacteria</taxon>
        <taxon>Bacillati</taxon>
        <taxon>Bacillota</taxon>
        <taxon>Bacilli</taxon>
        <taxon>Bacillales</taxon>
        <taxon>Candidatus Scatoplasma</taxon>
    </lineage>
</organism>
<reference evidence="16" key="1">
    <citation type="submission" date="2020-10" db="EMBL/GenBank/DDBJ databases">
        <authorList>
            <person name="Gilroy R."/>
        </authorList>
    </citation>
    <scope>NUCLEOTIDE SEQUENCE</scope>
    <source>
        <strain evidence="16">1748</strain>
    </source>
</reference>
<dbReference type="GO" id="GO:0050660">
    <property type="term" value="F:flavin adenine dinucleotide binding"/>
    <property type="evidence" value="ECO:0007669"/>
    <property type="project" value="InterPro"/>
</dbReference>
<comment type="catalytic activity">
    <reaction evidence="10">
        <text>a 5,6-dihydrouridine in tRNA + NADP(+) = a uridine in tRNA + NADPH + H(+)</text>
        <dbReference type="Rhea" id="RHEA:23624"/>
        <dbReference type="Rhea" id="RHEA-COMP:13339"/>
        <dbReference type="Rhea" id="RHEA-COMP:13887"/>
        <dbReference type="ChEBI" id="CHEBI:15378"/>
        <dbReference type="ChEBI" id="CHEBI:57783"/>
        <dbReference type="ChEBI" id="CHEBI:58349"/>
        <dbReference type="ChEBI" id="CHEBI:65315"/>
        <dbReference type="ChEBI" id="CHEBI:74443"/>
    </reaction>
</comment>
<feature type="binding site" evidence="14">
    <location>
        <position position="172"/>
    </location>
    <ligand>
        <name>FMN</name>
        <dbReference type="ChEBI" id="CHEBI:58210"/>
    </ligand>
</feature>
<evidence type="ECO:0000256" key="3">
    <source>
        <dbReference type="ARBA" id="ARBA00022555"/>
    </source>
</evidence>
<proteinExistence type="inferred from homology"/>
<comment type="function">
    <text evidence="2 12">Catalyzes the synthesis of 5,6-dihydrouridine (D), a modified base found in the D-loop of most tRNAs, via the reduction of the C5-C6 double bond in target uridines.</text>
</comment>
<dbReference type="PIRSF" id="PIRSF006621">
    <property type="entry name" value="Dus"/>
    <property type="match status" value="1"/>
</dbReference>
<feature type="binding site" evidence="14">
    <location>
        <position position="144"/>
    </location>
    <ligand>
        <name>FMN</name>
        <dbReference type="ChEBI" id="CHEBI:58210"/>
    </ligand>
</feature>
<keyword evidence="3" id="KW-0820">tRNA-binding</keyword>
<dbReference type="PROSITE" id="PS01136">
    <property type="entry name" value="UPF0034"/>
    <property type="match status" value="1"/>
</dbReference>
<dbReference type="PANTHER" id="PTHR45846:SF1">
    <property type="entry name" value="TRNA-DIHYDROURIDINE(47) SYNTHASE [NAD(P)(+)]-LIKE"/>
    <property type="match status" value="1"/>
</dbReference>
<dbReference type="PANTHER" id="PTHR45846">
    <property type="entry name" value="TRNA-DIHYDROURIDINE(47) SYNTHASE [NAD(P)(+)]-LIKE"/>
    <property type="match status" value="1"/>
</dbReference>
<evidence type="ECO:0000313" key="17">
    <source>
        <dbReference type="Proteomes" id="UP000823629"/>
    </source>
</evidence>
<dbReference type="InterPro" id="IPR013785">
    <property type="entry name" value="Aldolase_TIM"/>
</dbReference>
<dbReference type="InterPro" id="IPR024036">
    <property type="entry name" value="tRNA-dHydroUridine_Synthase_C"/>
</dbReference>
<keyword evidence="9 12" id="KW-0560">Oxidoreductase</keyword>
<feature type="binding site" evidence="14">
    <location>
        <begin position="226"/>
        <end position="227"/>
    </location>
    <ligand>
        <name>FMN</name>
        <dbReference type="ChEBI" id="CHEBI:58210"/>
    </ligand>
</feature>
<dbReference type="EC" id="1.3.1.-" evidence="12"/>
<keyword evidence="6 12" id="KW-0819">tRNA processing</keyword>
<gene>
    <name evidence="16" type="ORF">IAC78_02655</name>
</gene>
<evidence type="ECO:0000256" key="8">
    <source>
        <dbReference type="ARBA" id="ARBA00022884"/>
    </source>
</evidence>
<dbReference type="AlphaFoldDB" id="A0A9D9DA82"/>